<dbReference type="Proteomes" id="UP001268542">
    <property type="component" value="Unassembled WGS sequence"/>
</dbReference>
<gene>
    <name evidence="10" type="ORF">RDV89_05715</name>
</gene>
<dbReference type="NCBIfam" id="TIGR03025">
    <property type="entry name" value="EPS_sugtrans"/>
    <property type="match status" value="1"/>
</dbReference>
<feature type="transmembrane region" description="Helical" evidence="8">
    <location>
        <begin position="143"/>
        <end position="162"/>
    </location>
</feature>
<accession>A0ABU3PTJ2</accession>
<dbReference type="PANTHER" id="PTHR30576:SF10">
    <property type="entry name" value="SLL5057 PROTEIN"/>
    <property type="match status" value="1"/>
</dbReference>
<evidence type="ECO:0000256" key="7">
    <source>
        <dbReference type="SAM" id="MobiDB-lite"/>
    </source>
</evidence>
<evidence type="ECO:0000313" key="11">
    <source>
        <dbReference type="Proteomes" id="UP001268542"/>
    </source>
</evidence>
<keyword evidence="11" id="KW-1185">Reference proteome</keyword>
<comment type="caution">
    <text evidence="10">The sequence shown here is derived from an EMBL/GenBank/DDBJ whole genome shotgun (WGS) entry which is preliminary data.</text>
</comment>
<name>A0ABU3PTJ2_9ACTN</name>
<evidence type="ECO:0000259" key="9">
    <source>
        <dbReference type="Pfam" id="PF02397"/>
    </source>
</evidence>
<feature type="transmembrane region" description="Helical" evidence="8">
    <location>
        <begin position="117"/>
        <end position="137"/>
    </location>
</feature>
<dbReference type="EC" id="2.7.8.-" evidence="10"/>
<dbReference type="GO" id="GO:0016740">
    <property type="term" value="F:transferase activity"/>
    <property type="evidence" value="ECO:0007669"/>
    <property type="project" value="UniProtKB-KW"/>
</dbReference>
<keyword evidence="4 8" id="KW-0812">Transmembrane</keyword>
<evidence type="ECO:0000256" key="5">
    <source>
        <dbReference type="ARBA" id="ARBA00022989"/>
    </source>
</evidence>
<evidence type="ECO:0000256" key="1">
    <source>
        <dbReference type="ARBA" id="ARBA00004141"/>
    </source>
</evidence>
<evidence type="ECO:0000256" key="6">
    <source>
        <dbReference type="ARBA" id="ARBA00023136"/>
    </source>
</evidence>
<evidence type="ECO:0000256" key="3">
    <source>
        <dbReference type="ARBA" id="ARBA00022679"/>
    </source>
</evidence>
<sequence length="503" mass="52912">MSSSVLRERRPRTVHAVPLAGSVDVVPAPAPAPVTAPVTDAPAPVAPTSPVSSSARRRPLASPTVLVADLAVAAAGSVPFLAVGGSPVLGGVVVVTWPVLVAGSRRRSASGAAAGPVVRAGVTLGVLLLLVDAFARLTPDPRTLLLLALAVTFAGVVVGALVEAGEAYAATRRPQPLLLVGQADQVVAAVTELHRRPGPWTPAAVCLLGAEEQTVVAHGITRLELLGDLDDVAGWLEQEGGAVLALAGPHLRTSELQRLGRAVGSSGGRLFVGTGLVDLPADRLRSHALGSLRVVHVRPNRAAPAARASKVVLERSAALVGLVLLLPVLLAVAVAVRRDSPGPVLFRQTRVGHHGRPFVMLKFRTMHHGAEARRAALEAATGGRGVLFKIAEDPRVTPVGRALRRWSLDELPQLVNVVRGDMALVGPRPALPAEVERYPVDMCRRLTVRPGITGLWQVSGRSDLSWQETMRVDLFYADNWSLELDLRILLRTFGAVLGRRGAY</sequence>
<reference evidence="10 11" key="1">
    <citation type="submission" date="2023-08" db="EMBL/GenBank/DDBJ databases">
        <title>Nocardioides seae sp. nov., a bacterium isolated from a soil.</title>
        <authorList>
            <person name="Wang X."/>
        </authorList>
    </citation>
    <scope>NUCLEOTIDE SEQUENCE [LARGE SCALE GENOMIC DNA]</scope>
    <source>
        <strain evidence="10 11">YZH12</strain>
    </source>
</reference>
<evidence type="ECO:0000256" key="4">
    <source>
        <dbReference type="ARBA" id="ARBA00022692"/>
    </source>
</evidence>
<dbReference type="Pfam" id="PF02397">
    <property type="entry name" value="Bac_transf"/>
    <property type="match status" value="1"/>
</dbReference>
<dbReference type="PANTHER" id="PTHR30576">
    <property type="entry name" value="COLANIC BIOSYNTHESIS UDP-GLUCOSE LIPID CARRIER TRANSFERASE"/>
    <property type="match status" value="1"/>
</dbReference>
<feature type="domain" description="Bacterial sugar transferase" evidence="9">
    <location>
        <begin position="310"/>
        <end position="497"/>
    </location>
</feature>
<evidence type="ECO:0000256" key="2">
    <source>
        <dbReference type="ARBA" id="ARBA00006464"/>
    </source>
</evidence>
<dbReference type="InterPro" id="IPR003362">
    <property type="entry name" value="Bact_transf"/>
</dbReference>
<comment type="subcellular location">
    <subcellularLocation>
        <location evidence="1">Membrane</location>
        <topology evidence="1">Multi-pass membrane protein</topology>
    </subcellularLocation>
</comment>
<comment type="similarity">
    <text evidence="2">Belongs to the bacterial sugar transferase family.</text>
</comment>
<keyword evidence="5 8" id="KW-1133">Transmembrane helix</keyword>
<feature type="transmembrane region" description="Helical" evidence="8">
    <location>
        <begin position="317"/>
        <end position="336"/>
    </location>
</feature>
<dbReference type="InterPro" id="IPR017475">
    <property type="entry name" value="EPS_sugar_tfrase"/>
</dbReference>
<protein>
    <submittedName>
        <fullName evidence="10">Sugar transferase</fullName>
        <ecNumber evidence="10">2.7.8.-</ecNumber>
    </submittedName>
</protein>
<feature type="region of interest" description="Disordered" evidence="7">
    <location>
        <begin position="36"/>
        <end position="56"/>
    </location>
</feature>
<keyword evidence="6 8" id="KW-0472">Membrane</keyword>
<feature type="transmembrane region" description="Helical" evidence="8">
    <location>
        <begin position="88"/>
        <end position="105"/>
    </location>
</feature>
<organism evidence="10 11">
    <name type="scientific">Nocardioides imazamoxiresistens</name>
    <dbReference type="NCBI Taxonomy" id="3231893"/>
    <lineage>
        <taxon>Bacteria</taxon>
        <taxon>Bacillati</taxon>
        <taxon>Actinomycetota</taxon>
        <taxon>Actinomycetes</taxon>
        <taxon>Propionibacteriales</taxon>
        <taxon>Nocardioidaceae</taxon>
        <taxon>Nocardioides</taxon>
    </lineage>
</organism>
<dbReference type="EMBL" id="JAVYII010000002">
    <property type="protein sequence ID" value="MDT9592555.1"/>
    <property type="molecule type" value="Genomic_DNA"/>
</dbReference>
<evidence type="ECO:0000256" key="8">
    <source>
        <dbReference type="SAM" id="Phobius"/>
    </source>
</evidence>
<dbReference type="RefSeq" id="WP_315731979.1">
    <property type="nucleotide sequence ID" value="NZ_JAVYII010000002.1"/>
</dbReference>
<evidence type="ECO:0000313" key="10">
    <source>
        <dbReference type="EMBL" id="MDT9592555.1"/>
    </source>
</evidence>
<proteinExistence type="inferred from homology"/>
<keyword evidence="3 10" id="KW-0808">Transferase</keyword>